<sequence>MTSGYLFYVGNIGGREFAESLAPDVQKLLISSSCRPLVRKKAALCLLRLYRKNPDVVNVDGWADRMAQLLDERDLGVLTSSMSLLVALVSNHHEAYWSSLPKCVKILERLARNQDIPQEYTYYGIPSPWLQVKTMRALQYFPTIEDPNTRRSLFEVQLLPRIITFSLFAHVTLMRFGFVILGVTTDIDGN</sequence>
<dbReference type="EMBL" id="CM047746">
    <property type="protein sequence ID" value="KAJ0020608.1"/>
    <property type="molecule type" value="Genomic_DNA"/>
</dbReference>
<gene>
    <name evidence="1" type="ORF">Pint_31992</name>
</gene>
<proteinExistence type="predicted"/>
<accession>A0ACC0XPK3</accession>
<protein>
    <submittedName>
        <fullName evidence="1">Uncharacterized protein</fullName>
    </submittedName>
</protein>
<keyword evidence="2" id="KW-1185">Reference proteome</keyword>
<comment type="caution">
    <text evidence="1">The sequence shown here is derived from an EMBL/GenBank/DDBJ whole genome shotgun (WGS) entry which is preliminary data.</text>
</comment>
<evidence type="ECO:0000313" key="2">
    <source>
        <dbReference type="Proteomes" id="UP001163603"/>
    </source>
</evidence>
<dbReference type="Proteomes" id="UP001163603">
    <property type="component" value="Chromosome 11"/>
</dbReference>
<reference evidence="2" key="1">
    <citation type="journal article" date="2023" name="G3 (Bethesda)">
        <title>Genome assembly and association tests identify interacting loci associated with vigor, precocity, and sex in interspecific pistachio rootstocks.</title>
        <authorList>
            <person name="Palmer W."/>
            <person name="Jacygrad E."/>
            <person name="Sagayaradj S."/>
            <person name="Cavanaugh K."/>
            <person name="Han R."/>
            <person name="Bertier L."/>
            <person name="Beede B."/>
            <person name="Kafkas S."/>
            <person name="Golino D."/>
            <person name="Preece J."/>
            <person name="Michelmore R."/>
        </authorList>
    </citation>
    <scope>NUCLEOTIDE SEQUENCE [LARGE SCALE GENOMIC DNA]</scope>
</reference>
<organism evidence="1 2">
    <name type="scientific">Pistacia integerrima</name>
    <dbReference type="NCBI Taxonomy" id="434235"/>
    <lineage>
        <taxon>Eukaryota</taxon>
        <taxon>Viridiplantae</taxon>
        <taxon>Streptophyta</taxon>
        <taxon>Embryophyta</taxon>
        <taxon>Tracheophyta</taxon>
        <taxon>Spermatophyta</taxon>
        <taxon>Magnoliopsida</taxon>
        <taxon>eudicotyledons</taxon>
        <taxon>Gunneridae</taxon>
        <taxon>Pentapetalae</taxon>
        <taxon>rosids</taxon>
        <taxon>malvids</taxon>
        <taxon>Sapindales</taxon>
        <taxon>Anacardiaceae</taxon>
        <taxon>Pistacia</taxon>
    </lineage>
</organism>
<evidence type="ECO:0000313" key="1">
    <source>
        <dbReference type="EMBL" id="KAJ0020608.1"/>
    </source>
</evidence>
<name>A0ACC0XPK3_9ROSI</name>